<dbReference type="RefSeq" id="WP_004615991.1">
    <property type="nucleotide sequence ID" value="NZ_ACXX02000001.1"/>
</dbReference>
<dbReference type="GO" id="GO:0005886">
    <property type="term" value="C:plasma membrane"/>
    <property type="evidence" value="ECO:0007669"/>
    <property type="project" value="UniProtKB-SubCell"/>
</dbReference>
<dbReference type="STRING" id="588581.Cpap_3768"/>
<protein>
    <submittedName>
        <fullName evidence="9">Binding-protein-dependent transport systems inner membrane component</fullName>
    </submittedName>
</protein>
<feature type="transmembrane region" description="Helical" evidence="7">
    <location>
        <begin position="93"/>
        <end position="112"/>
    </location>
</feature>
<evidence type="ECO:0000256" key="6">
    <source>
        <dbReference type="ARBA" id="ARBA00023136"/>
    </source>
</evidence>
<reference evidence="9" key="2">
    <citation type="submission" date="2011-01" db="EMBL/GenBank/DDBJ databases">
        <title>The Non-contiguous Finished genome of Clostridium papyrosolvens.</title>
        <authorList>
            <person name="Lucas S."/>
            <person name="Copeland A."/>
            <person name="Lapidus A."/>
            <person name="Cheng J.-F."/>
            <person name="Goodwin L."/>
            <person name="Pitluck S."/>
            <person name="Misra M."/>
            <person name="Chertkov O."/>
            <person name="Detter J.C."/>
            <person name="Han C."/>
            <person name="Tapia R."/>
            <person name="Land M."/>
            <person name="Hauser L."/>
            <person name="Kyrpides N."/>
            <person name="Ivanova N."/>
            <person name="Pagani I."/>
            <person name="Mouttaki H."/>
            <person name="He Z."/>
            <person name="Zhou J."/>
            <person name="Hemme C.L."/>
            <person name="Woyke T."/>
        </authorList>
    </citation>
    <scope>NUCLEOTIDE SEQUENCE [LARGE SCALE GENOMIC DNA]</scope>
    <source>
        <strain evidence="9">DSM 2782</strain>
    </source>
</reference>
<dbReference type="Pfam" id="PF00528">
    <property type="entry name" value="BPD_transp_1"/>
    <property type="match status" value="1"/>
</dbReference>
<comment type="similarity">
    <text evidence="7">Belongs to the binding-protein-dependent transport system permease family.</text>
</comment>
<evidence type="ECO:0000256" key="1">
    <source>
        <dbReference type="ARBA" id="ARBA00004651"/>
    </source>
</evidence>
<feature type="transmembrane region" description="Helical" evidence="7">
    <location>
        <begin position="226"/>
        <end position="249"/>
    </location>
</feature>
<dbReference type="PANTHER" id="PTHR30193">
    <property type="entry name" value="ABC TRANSPORTER PERMEASE PROTEIN"/>
    <property type="match status" value="1"/>
</dbReference>
<dbReference type="InterPro" id="IPR051393">
    <property type="entry name" value="ABC_transporter_permease"/>
</dbReference>
<dbReference type="SUPFAM" id="SSF161098">
    <property type="entry name" value="MetI-like"/>
    <property type="match status" value="1"/>
</dbReference>
<evidence type="ECO:0000256" key="3">
    <source>
        <dbReference type="ARBA" id="ARBA00022475"/>
    </source>
</evidence>
<reference evidence="9" key="1">
    <citation type="submission" date="2009-07" db="EMBL/GenBank/DDBJ databases">
        <authorList>
            <consortium name="US DOE Joint Genome Institute (JGI-PGF)"/>
            <person name="Lucas S."/>
            <person name="Copeland A."/>
            <person name="Lapidus A."/>
            <person name="Glavina del Rio T."/>
            <person name="Tice H."/>
            <person name="Bruce D."/>
            <person name="Goodwin L."/>
            <person name="Pitluck S."/>
            <person name="Larimer F."/>
            <person name="Land M.L."/>
            <person name="Mouttaki H."/>
            <person name="He Z."/>
            <person name="Zhou J."/>
            <person name="Hemme C.L."/>
        </authorList>
    </citation>
    <scope>NUCLEOTIDE SEQUENCE [LARGE SCALE GENOMIC DNA]</scope>
    <source>
        <strain evidence="9">DSM 2782</strain>
    </source>
</reference>
<evidence type="ECO:0000313" key="9">
    <source>
        <dbReference type="EMBL" id="EGD49336.1"/>
    </source>
</evidence>
<evidence type="ECO:0000259" key="8">
    <source>
        <dbReference type="PROSITE" id="PS50928"/>
    </source>
</evidence>
<name>F1T788_9FIRM</name>
<dbReference type="EMBL" id="ACXX02000001">
    <property type="protein sequence ID" value="EGD49336.1"/>
    <property type="molecule type" value="Genomic_DNA"/>
</dbReference>
<organism evidence="9 10">
    <name type="scientific">Ruminiclostridium papyrosolvens DSM 2782</name>
    <dbReference type="NCBI Taxonomy" id="588581"/>
    <lineage>
        <taxon>Bacteria</taxon>
        <taxon>Bacillati</taxon>
        <taxon>Bacillota</taxon>
        <taxon>Clostridia</taxon>
        <taxon>Eubacteriales</taxon>
        <taxon>Oscillospiraceae</taxon>
        <taxon>Ruminiclostridium</taxon>
    </lineage>
</organism>
<dbReference type="PANTHER" id="PTHR30193:SF37">
    <property type="entry name" value="INNER MEMBRANE ABC TRANSPORTER PERMEASE PROTEIN YCJO"/>
    <property type="match status" value="1"/>
</dbReference>
<dbReference type="InterPro" id="IPR000515">
    <property type="entry name" value="MetI-like"/>
</dbReference>
<dbReference type="GO" id="GO:0055085">
    <property type="term" value="P:transmembrane transport"/>
    <property type="evidence" value="ECO:0007669"/>
    <property type="project" value="InterPro"/>
</dbReference>
<keyword evidence="3" id="KW-1003">Cell membrane</keyword>
<sequence length="314" mass="35634">MSTSKSLNERGQIAGKKTLGRKIVEFQKPYLFVLPILIFAVAFSYYPFIRTLLYSLSAVNKQGEIVRFVGLKNYLSIFSREEFMNAIGVTLEFTLIYVPMAVILPFTLALIANKRKLFSNIYQTLFALPMAVSVSASCYIFQQLLHRKIGLVNYFLEIIGVMQNKTNIDWLNDKVWALPSLSVIMVWIHIGFNFMLLLAAVRNVPDELIESANLEGCGYWRKVFKIIIPITSPTIFFVFCTQMVAGIMMNAPTMILTKGGPVNSTSTMIYYVYTTGFRSGNYALGSTASIVTFMLAFIFLMFNFMYEKKGVVYD</sequence>
<keyword evidence="10" id="KW-1185">Reference proteome</keyword>
<evidence type="ECO:0000256" key="2">
    <source>
        <dbReference type="ARBA" id="ARBA00022448"/>
    </source>
</evidence>
<keyword evidence="2 7" id="KW-0813">Transport</keyword>
<feature type="transmembrane region" description="Helical" evidence="7">
    <location>
        <begin position="176"/>
        <end position="201"/>
    </location>
</feature>
<dbReference type="InterPro" id="IPR035906">
    <property type="entry name" value="MetI-like_sf"/>
</dbReference>
<dbReference type="PROSITE" id="PS50928">
    <property type="entry name" value="ABC_TM1"/>
    <property type="match status" value="1"/>
</dbReference>
<dbReference type="OrthoDB" id="9779462at2"/>
<dbReference type="Proteomes" id="UP000003860">
    <property type="component" value="Unassembled WGS sequence"/>
</dbReference>
<gene>
    <name evidence="9" type="ORF">Cpap_3768</name>
</gene>
<dbReference type="CDD" id="cd06261">
    <property type="entry name" value="TM_PBP2"/>
    <property type="match status" value="1"/>
</dbReference>
<comment type="subcellular location">
    <subcellularLocation>
        <location evidence="1 7">Cell membrane</location>
        <topology evidence="1 7">Multi-pass membrane protein</topology>
    </subcellularLocation>
</comment>
<dbReference type="Gene3D" id="1.10.3720.10">
    <property type="entry name" value="MetI-like"/>
    <property type="match status" value="1"/>
</dbReference>
<evidence type="ECO:0000256" key="7">
    <source>
        <dbReference type="RuleBase" id="RU363032"/>
    </source>
</evidence>
<feature type="transmembrane region" description="Helical" evidence="7">
    <location>
        <begin position="124"/>
        <end position="145"/>
    </location>
</feature>
<dbReference type="AlphaFoldDB" id="F1T788"/>
<evidence type="ECO:0000256" key="4">
    <source>
        <dbReference type="ARBA" id="ARBA00022692"/>
    </source>
</evidence>
<proteinExistence type="inferred from homology"/>
<feature type="transmembrane region" description="Helical" evidence="7">
    <location>
        <begin position="30"/>
        <end position="49"/>
    </location>
</feature>
<feature type="transmembrane region" description="Helical" evidence="7">
    <location>
        <begin position="282"/>
        <end position="306"/>
    </location>
</feature>
<dbReference type="eggNOG" id="COG1175">
    <property type="taxonomic scope" value="Bacteria"/>
</dbReference>
<accession>F1T788</accession>
<comment type="caution">
    <text evidence="9">The sequence shown here is derived from an EMBL/GenBank/DDBJ whole genome shotgun (WGS) entry which is preliminary data.</text>
</comment>
<keyword evidence="4 7" id="KW-0812">Transmembrane</keyword>
<evidence type="ECO:0000256" key="5">
    <source>
        <dbReference type="ARBA" id="ARBA00022989"/>
    </source>
</evidence>
<evidence type="ECO:0000313" key="10">
    <source>
        <dbReference type="Proteomes" id="UP000003860"/>
    </source>
</evidence>
<keyword evidence="5 7" id="KW-1133">Transmembrane helix</keyword>
<feature type="domain" description="ABC transmembrane type-1" evidence="8">
    <location>
        <begin position="87"/>
        <end position="303"/>
    </location>
</feature>
<keyword evidence="6 7" id="KW-0472">Membrane</keyword>